<dbReference type="Proteomes" id="UP001153069">
    <property type="component" value="Unassembled WGS sequence"/>
</dbReference>
<feature type="chain" id="PRO_5040245772" evidence="3">
    <location>
        <begin position="27"/>
        <end position="694"/>
    </location>
</feature>
<feature type="region of interest" description="Disordered" evidence="1">
    <location>
        <begin position="652"/>
        <end position="694"/>
    </location>
</feature>
<proteinExistence type="predicted"/>
<feature type="compositionally biased region" description="Polar residues" evidence="1">
    <location>
        <begin position="652"/>
        <end position="686"/>
    </location>
</feature>
<dbReference type="AlphaFoldDB" id="A0A9N8DQG3"/>
<keyword evidence="2 5" id="KW-0812">Transmembrane</keyword>
<protein>
    <submittedName>
        <fullName evidence="5">Leucine zipper-ef-hand containing transmembrane protein</fullName>
    </submittedName>
</protein>
<dbReference type="OrthoDB" id="275278at2759"/>
<reference evidence="5" key="1">
    <citation type="submission" date="2020-06" db="EMBL/GenBank/DDBJ databases">
        <authorList>
            <consortium name="Plant Systems Biology data submission"/>
        </authorList>
    </citation>
    <scope>NUCLEOTIDE SEQUENCE</scope>
    <source>
        <strain evidence="5">D6</strain>
    </source>
</reference>
<evidence type="ECO:0000256" key="1">
    <source>
        <dbReference type="SAM" id="MobiDB-lite"/>
    </source>
</evidence>
<keyword evidence="6" id="KW-1185">Reference proteome</keyword>
<dbReference type="Pfam" id="PF07766">
    <property type="entry name" value="LETM1_RBD"/>
    <property type="match status" value="1"/>
</dbReference>
<feature type="region of interest" description="Disordered" evidence="1">
    <location>
        <begin position="302"/>
        <end position="327"/>
    </location>
</feature>
<gene>
    <name evidence="5" type="ORF">SEMRO_274_G105340.1</name>
</gene>
<dbReference type="GO" id="GO:0043022">
    <property type="term" value="F:ribosome binding"/>
    <property type="evidence" value="ECO:0007669"/>
    <property type="project" value="InterPro"/>
</dbReference>
<keyword evidence="2" id="KW-0472">Membrane</keyword>
<dbReference type="InterPro" id="IPR033122">
    <property type="entry name" value="LETM1-like_RBD"/>
</dbReference>
<feature type="domain" description="Letm1 RBD" evidence="4">
    <location>
        <begin position="543"/>
        <end position="625"/>
    </location>
</feature>
<sequence length="694" mass="78029">MQRHRFRPVGAATVLLLSLAVLAVDGFVLPSQRRQLELQVRSFSFTASSEQPPRQRRRSSLHVAVPRRDTPRQEKKTKKIRQSASKKEEADTTTTTGSSSSRPRFTPPAPHEDGVRGSKFRKLKDMMWIRETVEDLTAAEFACSVDQQEMTSSSRKRRRAVDYDKLLAQLNKRLRDLGCGIDDNDNSLVVCQLEPGIGMGTTVYNNDERQELFQKIVNTRAQLVNVVRGYKLTLEKEEDSIDLPFIINLPSIQIQKEENVTQASGPKLYVRDDGTVDWDGALQDRAALQKFGTAVWARINGRDPQTVTDDEDDDTNASGGHHGPEKAVTAKIEDTPQIREARTTLTSSETDLRSMEVAHTKLLRTALSEGQAVANVNLASLEPALRSQIRESADLLDMKKQEVAYNTLVYETERIYTYLVGEVGNPATQGYVPLQDRLNVAELGLLESQLDSFTRDIEAGLSIDADVLMVVRDQVTDMKRRLGIDFYVTGITFDAEAIRMFLGDLLLQTKNGLAFYGRGCQLFWNDLVFFGFLLSRAAQGYTLKPREVRNLRRTIKDFFTFIPFIIILLIPLSPIGHVLVFGAIQRFFPDFFPSCFTEQRQNLLQLYETAEYSEFKINENFQQKISRLALAAAYFAVNTSRSLLVRLTTEGTEGDSWSSSETNNEQTNGLDDSSMKNGASSDVNGSSKKKPSKK</sequence>
<accession>A0A9N8DQG3</accession>
<name>A0A9N8DQG3_9STRA</name>
<evidence type="ECO:0000313" key="5">
    <source>
        <dbReference type="EMBL" id="CAB9506646.1"/>
    </source>
</evidence>
<feature type="compositionally biased region" description="Low complexity" evidence="1">
    <location>
        <begin position="92"/>
        <end position="101"/>
    </location>
</feature>
<feature type="signal peptide" evidence="3">
    <location>
        <begin position="1"/>
        <end position="26"/>
    </location>
</feature>
<evidence type="ECO:0000313" key="6">
    <source>
        <dbReference type="Proteomes" id="UP001153069"/>
    </source>
</evidence>
<keyword evidence="3" id="KW-0732">Signal</keyword>
<evidence type="ECO:0000259" key="4">
    <source>
        <dbReference type="Pfam" id="PF07766"/>
    </source>
</evidence>
<evidence type="ECO:0000256" key="3">
    <source>
        <dbReference type="SAM" id="SignalP"/>
    </source>
</evidence>
<keyword evidence="2" id="KW-1133">Transmembrane helix</keyword>
<comment type="caution">
    <text evidence="5">The sequence shown here is derived from an EMBL/GenBank/DDBJ whole genome shotgun (WGS) entry which is preliminary data.</text>
</comment>
<feature type="transmembrane region" description="Helical" evidence="2">
    <location>
        <begin position="558"/>
        <end position="584"/>
    </location>
</feature>
<evidence type="ECO:0000256" key="2">
    <source>
        <dbReference type="SAM" id="Phobius"/>
    </source>
</evidence>
<feature type="region of interest" description="Disordered" evidence="1">
    <location>
        <begin position="44"/>
        <end position="118"/>
    </location>
</feature>
<organism evidence="5 6">
    <name type="scientific">Seminavis robusta</name>
    <dbReference type="NCBI Taxonomy" id="568900"/>
    <lineage>
        <taxon>Eukaryota</taxon>
        <taxon>Sar</taxon>
        <taxon>Stramenopiles</taxon>
        <taxon>Ochrophyta</taxon>
        <taxon>Bacillariophyta</taxon>
        <taxon>Bacillariophyceae</taxon>
        <taxon>Bacillariophycidae</taxon>
        <taxon>Naviculales</taxon>
        <taxon>Naviculaceae</taxon>
        <taxon>Seminavis</taxon>
    </lineage>
</organism>
<dbReference type="EMBL" id="CAICTM010000273">
    <property type="protein sequence ID" value="CAB9506646.1"/>
    <property type="molecule type" value="Genomic_DNA"/>
</dbReference>